<organism evidence="3 4">
    <name type="scientific">Verruconis gallopava</name>
    <dbReference type="NCBI Taxonomy" id="253628"/>
    <lineage>
        <taxon>Eukaryota</taxon>
        <taxon>Fungi</taxon>
        <taxon>Dikarya</taxon>
        <taxon>Ascomycota</taxon>
        <taxon>Pezizomycotina</taxon>
        <taxon>Dothideomycetes</taxon>
        <taxon>Pleosporomycetidae</taxon>
        <taxon>Venturiales</taxon>
        <taxon>Sympoventuriaceae</taxon>
        <taxon>Verruconis</taxon>
    </lineage>
</organism>
<gene>
    <name evidence="3" type="ORF">PV09_05787</name>
</gene>
<dbReference type="AlphaFoldDB" id="A0A0D2A995"/>
<dbReference type="EMBL" id="KN847546">
    <property type="protein sequence ID" value="KIW03145.1"/>
    <property type="molecule type" value="Genomic_DNA"/>
</dbReference>
<keyword evidence="4" id="KW-1185">Reference proteome</keyword>
<dbReference type="OrthoDB" id="2399191at2759"/>
<dbReference type="InParanoid" id="A0A0D2A995"/>
<dbReference type="VEuPathDB" id="FungiDB:PV09_05787"/>
<feature type="region of interest" description="Disordered" evidence="1">
    <location>
        <begin position="467"/>
        <end position="517"/>
    </location>
</feature>
<feature type="compositionally biased region" description="Polar residues" evidence="1">
    <location>
        <begin position="497"/>
        <end position="513"/>
    </location>
</feature>
<feature type="chain" id="PRO_5002253443" evidence="2">
    <location>
        <begin position="18"/>
        <end position="529"/>
    </location>
</feature>
<protein>
    <submittedName>
        <fullName evidence="3">Uncharacterized protein</fullName>
    </submittedName>
</protein>
<sequence length="529" mass="55202">MARFSVAAVLFFQCASAAFHSVKGRPSFRQSATRTNQIATTAKSTAVASATLDPNVMNCFVKLPDNPLSATGLATPIELQAPCSMNVSTQQAFAEAAVFDPTTHSVSIYHPLVINAGDTPPTPPVVPNLPNGAIVAMWFGFNGGVLQLLDQNGLNTNESPALRAIDCVNGLPGVNNDVFGQVSWCNTQPFFAAANASIASGQLTIPDLGVDKNGNPCPTSRSFEIVDACPSDNVPTQYLLLPDGTTVQDTAANRAKYPDAIVINNASDEALLANIVDPVIGCQPFLNPSLDDPGTMVPSLAGDELQASVKQLAPVARVPLNDPDCLLTSNGDISPSKTNAYRLGVNQGLLGNGPNTDNGSLVPYCDGMISIAPPFFQGFQTLFSGQPSPDVTVGNNLFTFLCERYLMSLMQLKCPTAVKQPVTCATDSTGAATSCAINLGASTATASSAVVATATMKTTALTRSATTMRKLPHTRPATTRGKVDQTGSAVPVKEISQAASTTTTRSPVQTDATSEFLPSGRCTFDSSTF</sequence>
<dbReference type="RefSeq" id="XP_016213014.1">
    <property type="nucleotide sequence ID" value="XM_016359335.1"/>
</dbReference>
<evidence type="ECO:0000313" key="4">
    <source>
        <dbReference type="Proteomes" id="UP000053259"/>
    </source>
</evidence>
<evidence type="ECO:0000256" key="2">
    <source>
        <dbReference type="SAM" id="SignalP"/>
    </source>
</evidence>
<dbReference type="HOGENOM" id="CLU_030428_0_0_1"/>
<feature type="signal peptide" evidence="2">
    <location>
        <begin position="1"/>
        <end position="17"/>
    </location>
</feature>
<reference evidence="3 4" key="1">
    <citation type="submission" date="2015-01" db="EMBL/GenBank/DDBJ databases">
        <title>The Genome Sequence of Ochroconis gallopava CBS43764.</title>
        <authorList>
            <consortium name="The Broad Institute Genomics Platform"/>
            <person name="Cuomo C."/>
            <person name="de Hoog S."/>
            <person name="Gorbushina A."/>
            <person name="Stielow B."/>
            <person name="Teixiera M."/>
            <person name="Abouelleil A."/>
            <person name="Chapman S.B."/>
            <person name="Priest M."/>
            <person name="Young S.K."/>
            <person name="Wortman J."/>
            <person name="Nusbaum C."/>
            <person name="Birren B."/>
        </authorList>
    </citation>
    <scope>NUCLEOTIDE SEQUENCE [LARGE SCALE GENOMIC DNA]</scope>
    <source>
        <strain evidence="3 4">CBS 43764</strain>
    </source>
</reference>
<dbReference type="GeneID" id="27313760"/>
<dbReference type="Proteomes" id="UP000053259">
    <property type="component" value="Unassembled WGS sequence"/>
</dbReference>
<accession>A0A0D2A995</accession>
<keyword evidence="2" id="KW-0732">Signal</keyword>
<name>A0A0D2A995_9PEZI</name>
<proteinExistence type="predicted"/>
<evidence type="ECO:0000256" key="1">
    <source>
        <dbReference type="SAM" id="MobiDB-lite"/>
    </source>
</evidence>
<evidence type="ECO:0000313" key="3">
    <source>
        <dbReference type="EMBL" id="KIW03145.1"/>
    </source>
</evidence>